<keyword evidence="3 7" id="KW-1133">Transmembrane helix</keyword>
<comment type="caution">
    <text evidence="8">The sequence shown here is derived from an EMBL/GenBank/DDBJ whole genome shotgun (WGS) entry which is preliminary data.</text>
</comment>
<accession>A0A4R7ZBI8</accession>
<dbReference type="Proteomes" id="UP000294743">
    <property type="component" value="Unassembled WGS sequence"/>
</dbReference>
<evidence type="ECO:0000256" key="2">
    <source>
        <dbReference type="ARBA" id="ARBA00022692"/>
    </source>
</evidence>
<dbReference type="GO" id="GO:0005886">
    <property type="term" value="C:plasma membrane"/>
    <property type="evidence" value="ECO:0007669"/>
    <property type="project" value="UniProtKB-SubCell"/>
</dbReference>
<gene>
    <name evidence="8" type="ORF">EDD63_13032</name>
</gene>
<keyword evidence="2 7" id="KW-0812">Transmembrane</keyword>
<feature type="coiled-coil region" evidence="6">
    <location>
        <begin position="143"/>
        <end position="177"/>
    </location>
</feature>
<name>A0A4R7ZBI8_9FIRM</name>
<feature type="transmembrane region" description="Helical" evidence="7">
    <location>
        <begin position="12"/>
        <end position="34"/>
    </location>
</feature>
<dbReference type="OrthoDB" id="1654473at2"/>
<evidence type="ECO:0000313" key="8">
    <source>
        <dbReference type="EMBL" id="TDW14839.1"/>
    </source>
</evidence>
<reference evidence="8 9" key="1">
    <citation type="submission" date="2019-03" db="EMBL/GenBank/DDBJ databases">
        <title>Genomic Encyclopedia of Type Strains, Phase IV (KMG-IV): sequencing the most valuable type-strain genomes for metagenomic binning, comparative biology and taxonomic classification.</title>
        <authorList>
            <person name="Goeker M."/>
        </authorList>
    </citation>
    <scope>NUCLEOTIDE SEQUENCE [LARGE SCALE GENOMIC DNA]</scope>
    <source>
        <strain evidence="8 9">DSM 28867</strain>
    </source>
</reference>
<keyword evidence="9" id="KW-1185">Reference proteome</keyword>
<keyword evidence="6" id="KW-0175">Coiled coil</keyword>
<feature type="coiled-coil region" evidence="6">
    <location>
        <begin position="357"/>
        <end position="433"/>
    </location>
</feature>
<dbReference type="GO" id="GO:0000917">
    <property type="term" value="P:division septum assembly"/>
    <property type="evidence" value="ECO:0007669"/>
    <property type="project" value="UniProtKB-KW"/>
</dbReference>
<dbReference type="Pfam" id="PF06160">
    <property type="entry name" value="EzrA"/>
    <property type="match status" value="1"/>
</dbReference>
<comment type="subcellular location">
    <subcellularLocation>
        <location evidence="1">Cell membrane</location>
        <topology evidence="1">Single-pass membrane protein</topology>
    </subcellularLocation>
</comment>
<evidence type="ECO:0000256" key="4">
    <source>
        <dbReference type="ARBA" id="ARBA00023136"/>
    </source>
</evidence>
<dbReference type="InterPro" id="IPR010379">
    <property type="entry name" value="EzrA"/>
</dbReference>
<evidence type="ECO:0000256" key="6">
    <source>
        <dbReference type="SAM" id="Coils"/>
    </source>
</evidence>
<dbReference type="GO" id="GO:0000921">
    <property type="term" value="P:septin ring assembly"/>
    <property type="evidence" value="ECO:0007669"/>
    <property type="project" value="InterPro"/>
</dbReference>
<evidence type="ECO:0000256" key="1">
    <source>
        <dbReference type="ARBA" id="ARBA00004162"/>
    </source>
</evidence>
<dbReference type="AlphaFoldDB" id="A0A4R7ZBI8"/>
<dbReference type="EMBL" id="SODD01000030">
    <property type="protein sequence ID" value="TDW14839.1"/>
    <property type="molecule type" value="Genomic_DNA"/>
</dbReference>
<protein>
    <submittedName>
        <fullName evidence="8">Septation ring formation regulator</fullName>
    </submittedName>
</protein>
<keyword evidence="5" id="KW-0717">Septation</keyword>
<evidence type="ECO:0000256" key="5">
    <source>
        <dbReference type="ARBA" id="ARBA00023210"/>
    </source>
</evidence>
<evidence type="ECO:0000313" key="9">
    <source>
        <dbReference type="Proteomes" id="UP000294743"/>
    </source>
</evidence>
<evidence type="ECO:0000256" key="7">
    <source>
        <dbReference type="SAM" id="Phobius"/>
    </source>
</evidence>
<proteinExistence type="predicted"/>
<keyword evidence="5" id="KW-0131">Cell cycle</keyword>
<evidence type="ECO:0000256" key="3">
    <source>
        <dbReference type="ARBA" id="ARBA00022989"/>
    </source>
</evidence>
<dbReference type="Gene3D" id="1.10.287.1490">
    <property type="match status" value="1"/>
</dbReference>
<keyword evidence="5" id="KW-0132">Cell division</keyword>
<organism evidence="8 9">
    <name type="scientific">Breznakia blatticola</name>
    <dbReference type="NCBI Taxonomy" id="1754012"/>
    <lineage>
        <taxon>Bacteria</taxon>
        <taxon>Bacillati</taxon>
        <taxon>Bacillota</taxon>
        <taxon>Erysipelotrichia</taxon>
        <taxon>Erysipelotrichales</taxon>
        <taxon>Erysipelotrichaceae</taxon>
        <taxon>Breznakia</taxon>
    </lineage>
</organism>
<sequence>MENFINFFKQNVSIMGILIVGIILIAFIIIILIVRSIRLKRAKKDFDALELRFTELKGIPLSFKLNKAVSLSKVNTNLKDDVVSFQEEYEKTQEGLKEYSVLLAETDDFIFSKKIKKANQCINQLEPVVANTSRIVLALDAKLEKVLEQENTQRESINTLKERFRVLKRELMEHRSDYHTSIENLDSSIKNIEEMFSIFEEWMFASEFDKAADKQMEIQVEIENLEHALHALPDYYQQLKGTLTAATDELTYLYSSSKAKGVYLDHLDIDKRLEVIRELLSESLAKLSDVDLPTIEKDIDDLEVRIVSVKEDIDKENDAYVQLHEKVSPLFERVKDLNKRYEIIRELYDRVNVRFGFDNWTARLEKDEVMLDELNEQRFRLEKVISENTVPFSTLFLSYEELDTMVQKLEIECKEMQQRLESACSDEERAKEQMIKLQLIVNEIRIKIEKNHLPNVSEKYDDDLIMANKHIEDIKAILLITPLNVEALNAKIEESIDYIYTLYNSVNNLVGMAIMVENAILFGNKYRSEYAEVDNELTRAELCFNNGQYTKSLKIAMNIIEKLHPGVYENLVKKGVDINEAIQI</sequence>
<keyword evidence="4 7" id="KW-0472">Membrane</keyword>
<dbReference type="GO" id="GO:0005940">
    <property type="term" value="C:septin ring"/>
    <property type="evidence" value="ECO:0007669"/>
    <property type="project" value="InterPro"/>
</dbReference>